<evidence type="ECO:0000313" key="1">
    <source>
        <dbReference type="EMBL" id="QNM11233.1"/>
    </source>
</evidence>
<keyword evidence="2" id="KW-1185">Reference proteome</keyword>
<dbReference type="AlphaFoldDB" id="A0A7G9GKA1"/>
<dbReference type="RefSeq" id="WP_117451704.1">
    <property type="nucleotide sequence ID" value="NZ_CP060636.1"/>
</dbReference>
<organism evidence="1 2">
    <name type="scientific">[Eubacterium] hominis</name>
    <dbReference type="NCBI Taxonomy" id="2764325"/>
    <lineage>
        <taxon>Bacteria</taxon>
        <taxon>Bacillati</taxon>
        <taxon>Bacillota</taxon>
        <taxon>Erysipelotrichia</taxon>
        <taxon>Erysipelotrichales</taxon>
        <taxon>Erysipelotrichaceae</taxon>
        <taxon>Amedibacillus</taxon>
    </lineage>
</organism>
<accession>A0A7G9GKA1</accession>
<dbReference type="KEGG" id="ehn:H9Q80_13305"/>
<protein>
    <submittedName>
        <fullName evidence="1">Uncharacterized protein</fullName>
    </submittedName>
</protein>
<sequence length="77" mass="8878">MKNTIRLSEEISKNVSARKHITTSIDYFCESEKDAKTLTENITRVLTKNLGDTNLAKITYEYYPSDKKVEVVIIEHV</sequence>
<gene>
    <name evidence="1" type="ORF">H9Q80_13305</name>
</gene>
<dbReference type="Proteomes" id="UP000515856">
    <property type="component" value="Chromosome"/>
</dbReference>
<dbReference type="EMBL" id="CP060636">
    <property type="protein sequence ID" value="QNM11233.1"/>
    <property type="molecule type" value="Genomic_DNA"/>
</dbReference>
<reference evidence="1 2" key="1">
    <citation type="submission" date="2020-08" db="EMBL/GenBank/DDBJ databases">
        <authorList>
            <person name="Liu C."/>
            <person name="Sun Q."/>
        </authorList>
    </citation>
    <scope>NUCLEOTIDE SEQUENCE [LARGE SCALE GENOMIC DNA]</scope>
    <source>
        <strain evidence="1 2">NSJ-61</strain>
    </source>
</reference>
<name>A0A7G9GKA1_9FIRM</name>
<proteinExistence type="predicted"/>
<evidence type="ECO:0000313" key="2">
    <source>
        <dbReference type="Proteomes" id="UP000515856"/>
    </source>
</evidence>